<name>A0A5N0VFD2_9PSEU</name>
<evidence type="ECO:0000313" key="3">
    <source>
        <dbReference type="Proteomes" id="UP000319769"/>
    </source>
</evidence>
<reference evidence="2" key="1">
    <citation type="submission" date="2019-09" db="EMBL/GenBank/DDBJ databases">
        <authorList>
            <person name="Teo W.F.A."/>
            <person name="Duangmal K."/>
        </authorList>
    </citation>
    <scope>NUCLEOTIDE SEQUENCE [LARGE SCALE GENOMIC DNA]</scope>
    <source>
        <strain evidence="2">K81G1</strain>
    </source>
</reference>
<dbReference type="SUPFAM" id="SSF52096">
    <property type="entry name" value="ClpP/crotonase"/>
    <property type="match status" value="1"/>
</dbReference>
<gene>
    <name evidence="2" type="ORF">FPZ12_008570</name>
</gene>
<dbReference type="CDD" id="cd06558">
    <property type="entry name" value="crotonase-like"/>
    <property type="match status" value="1"/>
</dbReference>
<accession>A0A5N0VFD2</accession>
<keyword evidence="3" id="KW-1185">Reference proteome</keyword>
<evidence type="ECO:0000313" key="2">
    <source>
        <dbReference type="EMBL" id="KAA9164083.1"/>
    </source>
</evidence>
<dbReference type="PANTHER" id="PTHR43802">
    <property type="entry name" value="ENOYL-COA HYDRATASE"/>
    <property type="match status" value="1"/>
</dbReference>
<dbReference type="AlphaFoldDB" id="A0A5N0VFD2"/>
<dbReference type="Proteomes" id="UP000319769">
    <property type="component" value="Unassembled WGS sequence"/>
</dbReference>
<protein>
    <submittedName>
        <fullName evidence="2">Enoyl-CoA hydratase/isomerase family protein</fullName>
    </submittedName>
</protein>
<dbReference type="RefSeq" id="WP_144754475.1">
    <property type="nucleotide sequence ID" value="NZ_VMNW02000008.1"/>
</dbReference>
<evidence type="ECO:0000256" key="1">
    <source>
        <dbReference type="ARBA" id="ARBA00005254"/>
    </source>
</evidence>
<comment type="caution">
    <text evidence="2">The sequence shown here is derived from an EMBL/GenBank/DDBJ whole genome shotgun (WGS) entry which is preliminary data.</text>
</comment>
<dbReference type="InterPro" id="IPR029045">
    <property type="entry name" value="ClpP/crotonase-like_dom_sf"/>
</dbReference>
<dbReference type="OrthoDB" id="3473569at2"/>
<dbReference type="InterPro" id="IPR001753">
    <property type="entry name" value="Enoyl-CoA_hydra/iso"/>
</dbReference>
<organism evidence="2 3">
    <name type="scientific">Amycolatopsis acidicola</name>
    <dbReference type="NCBI Taxonomy" id="2596893"/>
    <lineage>
        <taxon>Bacteria</taxon>
        <taxon>Bacillati</taxon>
        <taxon>Actinomycetota</taxon>
        <taxon>Actinomycetes</taxon>
        <taxon>Pseudonocardiales</taxon>
        <taxon>Pseudonocardiaceae</taxon>
        <taxon>Amycolatopsis</taxon>
    </lineage>
</organism>
<dbReference type="EMBL" id="VMNW02000008">
    <property type="protein sequence ID" value="KAA9164083.1"/>
    <property type="molecule type" value="Genomic_DNA"/>
</dbReference>
<dbReference type="Gene3D" id="3.90.226.10">
    <property type="entry name" value="2-enoyl-CoA Hydratase, Chain A, domain 1"/>
    <property type="match status" value="1"/>
</dbReference>
<proteinExistence type="inferred from homology"/>
<sequence>MVHARLDGAVFTITLNRPDRLNAVTAELFEQLSGRLTEAAASDASCVVLTGAGRGFCSGADLRAPRPALEPGSRRLRELYHPAIAQIGKLGKPVIAAVNGAAVGAGVSLAAAADIRVVSSTARFIPGFADIGLAPDNGGSWNLSRILGYHRAFHWLTLGYPLSAERALEWGLADEVVTDAELMDRVSEIAATLAAKPGCAVEATKRLLRAAPAQSLSDQLEMEAEMCDLTTSHPERIAARAARTAKMS</sequence>
<comment type="similarity">
    <text evidence="1">Belongs to the enoyl-CoA hydratase/isomerase family.</text>
</comment>
<dbReference type="GO" id="GO:0016853">
    <property type="term" value="F:isomerase activity"/>
    <property type="evidence" value="ECO:0007669"/>
    <property type="project" value="UniProtKB-KW"/>
</dbReference>
<dbReference type="PANTHER" id="PTHR43802:SF1">
    <property type="entry name" value="IP11341P-RELATED"/>
    <property type="match status" value="1"/>
</dbReference>
<dbReference type="Pfam" id="PF00378">
    <property type="entry name" value="ECH_1"/>
    <property type="match status" value="1"/>
</dbReference>